<evidence type="ECO:0000256" key="5">
    <source>
        <dbReference type="ARBA" id="ARBA00022777"/>
    </source>
</evidence>
<keyword evidence="5 10" id="KW-0418">Kinase</keyword>
<dbReference type="InterPro" id="IPR050445">
    <property type="entry name" value="Bact_polysacc_biosynth/exp"/>
</dbReference>
<dbReference type="InterPro" id="IPR027417">
    <property type="entry name" value="P-loop_NTPase"/>
</dbReference>
<evidence type="ECO:0000256" key="2">
    <source>
        <dbReference type="ARBA" id="ARBA00011903"/>
    </source>
</evidence>
<protein>
    <recommendedName>
        <fullName evidence="2">non-specific protein-tyrosine kinase</fullName>
        <ecNumber evidence="2">2.7.10.2</ecNumber>
    </recommendedName>
</protein>
<dbReference type="SUPFAM" id="SSF52540">
    <property type="entry name" value="P-loop containing nucleoside triphosphate hydrolases"/>
    <property type="match status" value="1"/>
</dbReference>
<keyword evidence="4" id="KW-0547">Nucleotide-binding</keyword>
<keyword evidence="7" id="KW-0829">Tyrosine-protein kinase</keyword>
<dbReference type="GO" id="GO:0005886">
    <property type="term" value="C:plasma membrane"/>
    <property type="evidence" value="ECO:0007669"/>
    <property type="project" value="TreeGrafter"/>
</dbReference>
<comment type="catalytic activity">
    <reaction evidence="8">
        <text>L-tyrosyl-[protein] + ATP = O-phospho-L-tyrosyl-[protein] + ADP + H(+)</text>
        <dbReference type="Rhea" id="RHEA:10596"/>
        <dbReference type="Rhea" id="RHEA-COMP:10136"/>
        <dbReference type="Rhea" id="RHEA-COMP:20101"/>
        <dbReference type="ChEBI" id="CHEBI:15378"/>
        <dbReference type="ChEBI" id="CHEBI:30616"/>
        <dbReference type="ChEBI" id="CHEBI:46858"/>
        <dbReference type="ChEBI" id="CHEBI:61978"/>
        <dbReference type="ChEBI" id="CHEBI:456216"/>
        <dbReference type="EC" id="2.7.10.2"/>
    </reaction>
</comment>
<dbReference type="Pfam" id="PF13614">
    <property type="entry name" value="AAA_31"/>
    <property type="match status" value="1"/>
</dbReference>
<dbReference type="CDD" id="cd05387">
    <property type="entry name" value="BY-kinase"/>
    <property type="match status" value="1"/>
</dbReference>
<dbReference type="GO" id="GO:0005524">
    <property type="term" value="F:ATP binding"/>
    <property type="evidence" value="ECO:0007669"/>
    <property type="project" value="UniProtKB-KW"/>
</dbReference>
<evidence type="ECO:0000256" key="3">
    <source>
        <dbReference type="ARBA" id="ARBA00022679"/>
    </source>
</evidence>
<dbReference type="Proteomes" id="UP000029643">
    <property type="component" value="Unassembled WGS sequence"/>
</dbReference>
<name>A0A090WXD9_9FLAO</name>
<evidence type="ECO:0000313" key="10">
    <source>
        <dbReference type="EMBL" id="GAL81800.1"/>
    </source>
</evidence>
<dbReference type="STRING" id="221126.SAMN04489722_106243"/>
<comment type="caution">
    <text evidence="10">The sequence shown here is derived from an EMBL/GenBank/DDBJ whole genome shotgun (WGS) entry which is preliminary data.</text>
</comment>
<dbReference type="EMBL" id="BBNU01000018">
    <property type="protein sequence ID" value="GAL81800.1"/>
    <property type="molecule type" value="Genomic_DNA"/>
</dbReference>
<proteinExistence type="inferred from homology"/>
<dbReference type="PANTHER" id="PTHR32309:SF13">
    <property type="entry name" value="FERRIC ENTEROBACTIN TRANSPORT PROTEIN FEPE"/>
    <property type="match status" value="1"/>
</dbReference>
<comment type="similarity">
    <text evidence="1">Belongs to the CpsD/CapB family.</text>
</comment>
<keyword evidence="3 10" id="KW-0808">Transferase</keyword>
<evidence type="ECO:0000256" key="6">
    <source>
        <dbReference type="ARBA" id="ARBA00022840"/>
    </source>
</evidence>
<accession>A0A090WXD9</accession>
<evidence type="ECO:0000259" key="9">
    <source>
        <dbReference type="Pfam" id="PF13614"/>
    </source>
</evidence>
<evidence type="ECO:0000256" key="8">
    <source>
        <dbReference type="ARBA" id="ARBA00051245"/>
    </source>
</evidence>
<organism evidence="10 11">
    <name type="scientific">Algibacter lectus</name>
    <dbReference type="NCBI Taxonomy" id="221126"/>
    <lineage>
        <taxon>Bacteria</taxon>
        <taxon>Pseudomonadati</taxon>
        <taxon>Bacteroidota</taxon>
        <taxon>Flavobacteriia</taxon>
        <taxon>Flavobacteriales</taxon>
        <taxon>Flavobacteriaceae</taxon>
        <taxon>Algibacter</taxon>
    </lineage>
</organism>
<dbReference type="AlphaFoldDB" id="A0A090WXD9"/>
<sequence length="177" mass="19614">MEGSKTVLITSSISGEGKTFTAINIASVFALSGKRTVLVGLDLRKPRIFGDFELKNDIGVVNYLIGQNSLEDIVQQTKVENLDIITSGPIPPNPSELLISEIMDALIAELKEKYDYIILDTPPVGLVADALELLEYADASLYVVRQDYTQKEMLTLINEKYKTVSLRILVSFITFII</sequence>
<dbReference type="InterPro" id="IPR005702">
    <property type="entry name" value="Wzc-like_C"/>
</dbReference>
<dbReference type="InterPro" id="IPR025669">
    <property type="entry name" value="AAA_dom"/>
</dbReference>
<feature type="domain" description="AAA" evidence="9">
    <location>
        <begin position="5"/>
        <end position="148"/>
    </location>
</feature>
<dbReference type="Gene3D" id="3.40.50.300">
    <property type="entry name" value="P-loop containing nucleotide triphosphate hydrolases"/>
    <property type="match status" value="1"/>
</dbReference>
<evidence type="ECO:0000256" key="1">
    <source>
        <dbReference type="ARBA" id="ARBA00007316"/>
    </source>
</evidence>
<gene>
    <name evidence="10" type="ORF">JCM19274_359</name>
</gene>
<evidence type="ECO:0000313" key="11">
    <source>
        <dbReference type="Proteomes" id="UP000029643"/>
    </source>
</evidence>
<dbReference type="EC" id="2.7.10.2" evidence="2"/>
<reference evidence="10 11" key="1">
    <citation type="journal article" date="2014" name="Genome Announc.">
        <title>Draft Genome Sequences of Marine Flavobacterium Algibacter lectus Strains SS8 and NR4.</title>
        <authorList>
            <person name="Takatani N."/>
            <person name="Nakanishi M."/>
            <person name="Meirelles P."/>
            <person name="Mino S."/>
            <person name="Suda W."/>
            <person name="Oshima K."/>
            <person name="Hattori M."/>
            <person name="Ohkuma M."/>
            <person name="Hosokawa M."/>
            <person name="Miyashita K."/>
            <person name="Thompson F.L."/>
            <person name="Niwa A."/>
            <person name="Sawabe T."/>
            <person name="Sawabe T."/>
        </authorList>
    </citation>
    <scope>NUCLEOTIDE SEQUENCE [LARGE SCALE GENOMIC DNA]</scope>
    <source>
        <strain evidence="11">JCM19274</strain>
    </source>
</reference>
<dbReference type="RefSeq" id="WP_052416348.1">
    <property type="nucleotide sequence ID" value="NZ_BBNU01000018.1"/>
</dbReference>
<dbReference type="NCBIfam" id="TIGR01007">
    <property type="entry name" value="eps_fam"/>
    <property type="match status" value="1"/>
</dbReference>
<dbReference type="GO" id="GO:0004715">
    <property type="term" value="F:non-membrane spanning protein tyrosine kinase activity"/>
    <property type="evidence" value="ECO:0007669"/>
    <property type="project" value="UniProtKB-EC"/>
</dbReference>
<evidence type="ECO:0000256" key="7">
    <source>
        <dbReference type="ARBA" id="ARBA00023137"/>
    </source>
</evidence>
<evidence type="ECO:0000256" key="4">
    <source>
        <dbReference type="ARBA" id="ARBA00022741"/>
    </source>
</evidence>
<dbReference type="PANTHER" id="PTHR32309">
    <property type="entry name" value="TYROSINE-PROTEIN KINASE"/>
    <property type="match status" value="1"/>
</dbReference>
<keyword evidence="6" id="KW-0067">ATP-binding</keyword>